<name>A0A3P7YG23_9TREM</name>
<reference evidence="10 11" key="1">
    <citation type="submission" date="2018-11" db="EMBL/GenBank/DDBJ databases">
        <authorList>
            <consortium name="Pathogen Informatics"/>
        </authorList>
    </citation>
    <scope>NUCLEOTIDE SEQUENCE [LARGE SCALE GENOMIC DNA]</scope>
    <source>
        <strain>Denwood</strain>
        <strain evidence="11">Zambia</strain>
    </source>
</reference>
<comment type="similarity">
    <text evidence="2">Belongs to the protein prenyltransferase subunit beta family.</text>
</comment>
<organism evidence="10 11">
    <name type="scientific">Schistosoma mattheei</name>
    <dbReference type="NCBI Taxonomy" id="31246"/>
    <lineage>
        <taxon>Eukaryota</taxon>
        <taxon>Metazoa</taxon>
        <taxon>Spiralia</taxon>
        <taxon>Lophotrochozoa</taxon>
        <taxon>Platyhelminthes</taxon>
        <taxon>Trematoda</taxon>
        <taxon>Digenea</taxon>
        <taxon>Strigeidida</taxon>
        <taxon>Schistosomatoidea</taxon>
        <taxon>Schistosomatidae</taxon>
        <taxon>Schistosoma</taxon>
    </lineage>
</organism>
<keyword evidence="11" id="KW-1185">Reference proteome</keyword>
<evidence type="ECO:0000256" key="7">
    <source>
        <dbReference type="ARBA" id="ARBA00022833"/>
    </source>
</evidence>
<dbReference type="InterPro" id="IPR045089">
    <property type="entry name" value="PGGT1B-like"/>
</dbReference>
<evidence type="ECO:0000313" key="11">
    <source>
        <dbReference type="Proteomes" id="UP000269396"/>
    </source>
</evidence>
<dbReference type="Proteomes" id="UP000269396">
    <property type="component" value="Unassembled WGS sequence"/>
</dbReference>
<gene>
    <name evidence="10" type="ORF">SMTD_LOCUS594</name>
</gene>
<evidence type="ECO:0000259" key="9">
    <source>
        <dbReference type="Pfam" id="PF00432"/>
    </source>
</evidence>
<dbReference type="SUPFAM" id="SSF48239">
    <property type="entry name" value="Terpenoid cyclases/Protein prenyltransferases"/>
    <property type="match status" value="1"/>
</dbReference>
<sequence>MASLCRRDALDIINRDTLADWMRKLHQPDGSFLMHLGGEADVRGAYCATAVAKLTGLLKKHPDLFESTAEWVASCQTYEGGFGGQPGLEAHGGYAFCAVATLCLLGRSDLINLPRLLYWVSHRQMATEGGFQEYILLCCQKVSYTRPGLSVHADDSSAEKLSSSNKNLTSEYNVSTSDGGLIDKPGKNPDAYHTCYSLSGLSVAQHSPRCRVESHQKYDLPHPSPAVDVLGEELGNELVDLDPTHNIMHDGLAFTVTYFSELDNGHSPKDAEELALAAAEKYSVPALSVFQRQESPTEFHTYDTSDNEITVPQHSQSMNT</sequence>
<dbReference type="PANTHER" id="PTHR11774:SF6">
    <property type="entry name" value="PROTEIN FARNESYLTRANSFERASE SUBUNIT BETA"/>
    <property type="match status" value="1"/>
</dbReference>
<proteinExistence type="inferred from homology"/>
<keyword evidence="5" id="KW-0479">Metal-binding</keyword>
<evidence type="ECO:0000256" key="8">
    <source>
        <dbReference type="SAM" id="MobiDB-lite"/>
    </source>
</evidence>
<dbReference type="GO" id="GO:0005965">
    <property type="term" value="C:protein farnesyltransferase complex"/>
    <property type="evidence" value="ECO:0007669"/>
    <property type="project" value="TreeGrafter"/>
</dbReference>
<evidence type="ECO:0000256" key="6">
    <source>
        <dbReference type="ARBA" id="ARBA00022737"/>
    </source>
</evidence>
<dbReference type="EMBL" id="UZAL01000541">
    <property type="protein sequence ID" value="VDO71477.1"/>
    <property type="molecule type" value="Genomic_DNA"/>
</dbReference>
<dbReference type="Pfam" id="PF00432">
    <property type="entry name" value="Prenyltrans"/>
    <property type="match status" value="1"/>
</dbReference>
<dbReference type="AlphaFoldDB" id="A0A3P7YG23"/>
<dbReference type="Gene3D" id="1.50.10.20">
    <property type="match status" value="2"/>
</dbReference>
<keyword evidence="4" id="KW-0808">Transferase</keyword>
<dbReference type="GO" id="GO:0004660">
    <property type="term" value="F:protein farnesyltransferase activity"/>
    <property type="evidence" value="ECO:0007669"/>
    <property type="project" value="TreeGrafter"/>
</dbReference>
<dbReference type="PANTHER" id="PTHR11774">
    <property type="entry name" value="GERANYLGERANYL TRANSFERASE TYPE BETA SUBUNIT"/>
    <property type="match status" value="1"/>
</dbReference>
<feature type="compositionally biased region" description="Polar residues" evidence="8">
    <location>
        <begin position="304"/>
        <end position="320"/>
    </location>
</feature>
<dbReference type="GO" id="GO:0046872">
    <property type="term" value="F:metal ion binding"/>
    <property type="evidence" value="ECO:0007669"/>
    <property type="project" value="UniProtKB-KW"/>
</dbReference>
<accession>A0A3P7YG23</accession>
<feature type="domain" description="Prenyltransferase alpha-alpha toroid" evidence="9">
    <location>
        <begin position="7"/>
        <end position="247"/>
    </location>
</feature>
<evidence type="ECO:0000313" key="10">
    <source>
        <dbReference type="EMBL" id="VDO71477.1"/>
    </source>
</evidence>
<comment type="cofactor">
    <cofactor evidence="1">
        <name>Zn(2+)</name>
        <dbReference type="ChEBI" id="CHEBI:29105"/>
    </cofactor>
</comment>
<protein>
    <recommendedName>
        <fullName evidence="9">Prenyltransferase alpha-alpha toroid domain-containing protein</fullName>
    </recommendedName>
</protein>
<keyword evidence="6" id="KW-0677">Repeat</keyword>
<dbReference type="InterPro" id="IPR008930">
    <property type="entry name" value="Terpenoid_cyclase/PrenylTrfase"/>
</dbReference>
<evidence type="ECO:0000256" key="5">
    <source>
        <dbReference type="ARBA" id="ARBA00022723"/>
    </source>
</evidence>
<keyword evidence="3" id="KW-0637">Prenyltransferase</keyword>
<feature type="region of interest" description="Disordered" evidence="8">
    <location>
        <begin position="299"/>
        <end position="320"/>
    </location>
</feature>
<evidence type="ECO:0000256" key="1">
    <source>
        <dbReference type="ARBA" id="ARBA00001947"/>
    </source>
</evidence>
<evidence type="ECO:0000256" key="3">
    <source>
        <dbReference type="ARBA" id="ARBA00022602"/>
    </source>
</evidence>
<keyword evidence="7" id="KW-0862">Zinc</keyword>
<evidence type="ECO:0000256" key="4">
    <source>
        <dbReference type="ARBA" id="ARBA00022679"/>
    </source>
</evidence>
<dbReference type="InterPro" id="IPR001330">
    <property type="entry name" value="Prenyltrans"/>
</dbReference>
<evidence type="ECO:0000256" key="2">
    <source>
        <dbReference type="ARBA" id="ARBA00010497"/>
    </source>
</evidence>